<sequence>MIKSNQLSGEEREALIERIALQLLQGDISQGQALQEFRKKITGLNQSDYAKLTRTSRKTVSEVENDLGNYSSDIINRLFKPFGLKVGLVPASARLKRRTLKVS</sequence>
<dbReference type="Proteomes" id="UP000053030">
    <property type="component" value="Unassembled WGS sequence"/>
</dbReference>
<dbReference type="GO" id="GO:0003677">
    <property type="term" value="F:DNA binding"/>
    <property type="evidence" value="ECO:0007669"/>
    <property type="project" value="InterPro"/>
</dbReference>
<keyword evidence="3" id="KW-1185">Reference proteome</keyword>
<name>A0A837NE53_9GAMM</name>
<dbReference type="InterPro" id="IPR001387">
    <property type="entry name" value="Cro/C1-type_HTH"/>
</dbReference>
<comment type="caution">
    <text evidence="2">The sequence shown here is derived from an EMBL/GenBank/DDBJ whole genome shotgun (WGS) entry which is preliminary data.</text>
</comment>
<evidence type="ECO:0000313" key="3">
    <source>
        <dbReference type="Proteomes" id="UP000053030"/>
    </source>
</evidence>
<dbReference type="SUPFAM" id="SSF47413">
    <property type="entry name" value="lambda repressor-like DNA-binding domains"/>
    <property type="match status" value="1"/>
</dbReference>
<dbReference type="CDD" id="cd00093">
    <property type="entry name" value="HTH_XRE"/>
    <property type="match status" value="1"/>
</dbReference>
<dbReference type="InterPro" id="IPR010982">
    <property type="entry name" value="Lambda_DNA-bd_dom_sf"/>
</dbReference>
<dbReference type="EMBL" id="LHSG01000019">
    <property type="protein sequence ID" value="KPD21398.1"/>
    <property type="molecule type" value="Genomic_DNA"/>
</dbReference>
<dbReference type="RefSeq" id="WP_053954535.1">
    <property type="nucleotide sequence ID" value="NZ_FNCB01000020.1"/>
</dbReference>
<proteinExistence type="predicted"/>
<dbReference type="Gene3D" id="1.10.260.40">
    <property type="entry name" value="lambda repressor-like DNA-binding domains"/>
    <property type="match status" value="1"/>
</dbReference>
<dbReference type="AlphaFoldDB" id="A0A837NE53"/>
<reference evidence="2 3" key="1">
    <citation type="submission" date="2015-08" db="EMBL/GenBank/DDBJ databases">
        <title>Genome sequencing and assembly of the deep-sea bacterium Idiomarina zobellii.</title>
        <authorList>
            <person name="Mithoefer S.D."/>
            <person name="Rheaume B.A."/>
            <person name="MacLea K.S."/>
        </authorList>
    </citation>
    <scope>NUCLEOTIDE SEQUENCE [LARGE SCALE GENOMIC DNA]</scope>
    <source>
        <strain evidence="2 3">KMM 231</strain>
    </source>
</reference>
<organism evidence="2 3">
    <name type="scientific">Idiomarina zobellii</name>
    <dbReference type="NCBI Taxonomy" id="86103"/>
    <lineage>
        <taxon>Bacteria</taxon>
        <taxon>Pseudomonadati</taxon>
        <taxon>Pseudomonadota</taxon>
        <taxon>Gammaproteobacteria</taxon>
        <taxon>Alteromonadales</taxon>
        <taxon>Idiomarinaceae</taxon>
        <taxon>Idiomarina</taxon>
    </lineage>
</organism>
<protein>
    <recommendedName>
        <fullName evidence="1">HTH cro/C1-type domain-containing protein</fullName>
    </recommendedName>
</protein>
<dbReference type="OrthoDB" id="6240846at2"/>
<feature type="domain" description="HTH cro/C1-type" evidence="1">
    <location>
        <begin position="34"/>
        <end position="89"/>
    </location>
</feature>
<evidence type="ECO:0000313" key="2">
    <source>
        <dbReference type="EMBL" id="KPD21398.1"/>
    </source>
</evidence>
<dbReference type="PROSITE" id="PS50943">
    <property type="entry name" value="HTH_CROC1"/>
    <property type="match status" value="1"/>
</dbReference>
<accession>A0A837NE53</accession>
<gene>
    <name evidence="2" type="ORF">AFK76_12030</name>
</gene>
<evidence type="ECO:0000259" key="1">
    <source>
        <dbReference type="PROSITE" id="PS50943"/>
    </source>
</evidence>